<evidence type="ECO:0000313" key="2">
    <source>
        <dbReference type="Proteomes" id="UP000775213"/>
    </source>
</evidence>
<evidence type="ECO:0000313" key="1">
    <source>
        <dbReference type="EMBL" id="KAH0448262.1"/>
    </source>
</evidence>
<dbReference type="EMBL" id="JAGFBR010000019">
    <property type="protein sequence ID" value="KAH0448262.1"/>
    <property type="molecule type" value="Genomic_DNA"/>
</dbReference>
<comment type="caution">
    <text evidence="1">The sequence shown here is derived from an EMBL/GenBank/DDBJ whole genome shotgun (WGS) entry which is preliminary data.</text>
</comment>
<gene>
    <name evidence="1" type="ORF">IEQ34_022062</name>
</gene>
<organism evidence="1 2">
    <name type="scientific">Dendrobium chrysotoxum</name>
    <name type="common">Orchid</name>
    <dbReference type="NCBI Taxonomy" id="161865"/>
    <lineage>
        <taxon>Eukaryota</taxon>
        <taxon>Viridiplantae</taxon>
        <taxon>Streptophyta</taxon>
        <taxon>Embryophyta</taxon>
        <taxon>Tracheophyta</taxon>
        <taxon>Spermatophyta</taxon>
        <taxon>Magnoliopsida</taxon>
        <taxon>Liliopsida</taxon>
        <taxon>Asparagales</taxon>
        <taxon>Orchidaceae</taxon>
        <taxon>Epidendroideae</taxon>
        <taxon>Malaxideae</taxon>
        <taxon>Dendrobiinae</taxon>
        <taxon>Dendrobium</taxon>
    </lineage>
</organism>
<dbReference type="AlphaFoldDB" id="A0AAV7FXW3"/>
<name>A0AAV7FXW3_DENCH</name>
<reference evidence="1 2" key="1">
    <citation type="journal article" date="2021" name="Hortic Res">
        <title>Chromosome-scale assembly of the Dendrobium chrysotoxum genome enhances the understanding of orchid evolution.</title>
        <authorList>
            <person name="Zhang Y."/>
            <person name="Zhang G.Q."/>
            <person name="Zhang D."/>
            <person name="Liu X.D."/>
            <person name="Xu X.Y."/>
            <person name="Sun W.H."/>
            <person name="Yu X."/>
            <person name="Zhu X."/>
            <person name="Wang Z.W."/>
            <person name="Zhao X."/>
            <person name="Zhong W.Y."/>
            <person name="Chen H."/>
            <person name="Yin W.L."/>
            <person name="Huang T."/>
            <person name="Niu S.C."/>
            <person name="Liu Z.J."/>
        </authorList>
    </citation>
    <scope>NUCLEOTIDE SEQUENCE [LARGE SCALE GENOMIC DNA]</scope>
    <source>
        <strain evidence="1">Lindl</strain>
    </source>
</reference>
<accession>A0AAV7FXW3</accession>
<dbReference type="Proteomes" id="UP000775213">
    <property type="component" value="Unassembled WGS sequence"/>
</dbReference>
<sequence>MPLKTDNVTAIGLQPSLAHVLVELDIIKRYPDRVWLRPKKFGYVQHVEMESLGHSNLACQCLNPHPAVNSKQVKFVPNEACLNGNVGQDNEELRNIMTAPSPNALPMAISPKVIVPDSRNISDIGNGMADATIDEFVAHVLTLM</sequence>
<protein>
    <submittedName>
        <fullName evidence="1">Uncharacterized protein</fullName>
    </submittedName>
</protein>
<keyword evidence="2" id="KW-1185">Reference proteome</keyword>
<proteinExistence type="predicted"/>